<dbReference type="Pfam" id="PF07738">
    <property type="entry name" value="Sad1_UNC"/>
    <property type="match status" value="1"/>
</dbReference>
<gene>
    <name evidence="2" type="ORF">VP01_2750g4</name>
</gene>
<organism evidence="2 3">
    <name type="scientific">Puccinia sorghi</name>
    <dbReference type="NCBI Taxonomy" id="27349"/>
    <lineage>
        <taxon>Eukaryota</taxon>
        <taxon>Fungi</taxon>
        <taxon>Dikarya</taxon>
        <taxon>Basidiomycota</taxon>
        <taxon>Pucciniomycotina</taxon>
        <taxon>Pucciniomycetes</taxon>
        <taxon>Pucciniales</taxon>
        <taxon>Pucciniaceae</taxon>
        <taxon>Puccinia</taxon>
    </lineage>
</organism>
<comment type="caution">
    <text evidence="2">The sequence shown here is derived from an EMBL/GenBank/DDBJ whole genome shotgun (WGS) entry which is preliminary data.</text>
</comment>
<protein>
    <recommendedName>
        <fullName evidence="1">SUN domain-containing protein</fullName>
    </recommendedName>
</protein>
<reference evidence="2 3" key="1">
    <citation type="submission" date="2015-08" db="EMBL/GenBank/DDBJ databases">
        <title>Next Generation Sequencing and Analysis of the Genome of Puccinia sorghi L Schw, the Causal Agent of Maize Common Rust.</title>
        <authorList>
            <person name="Rochi L."/>
            <person name="Burguener G."/>
            <person name="Darino M."/>
            <person name="Turjanski A."/>
            <person name="Kreff E."/>
            <person name="Dieguez M.J."/>
            <person name="Sacco F."/>
        </authorList>
    </citation>
    <scope>NUCLEOTIDE SEQUENCE [LARGE SCALE GENOMIC DNA]</scope>
    <source>
        <strain evidence="2 3">RO10H11247</strain>
    </source>
</reference>
<name>A0A0L6V340_9BASI</name>
<accession>A0A0L6V340</accession>
<feature type="domain" description="SUN" evidence="1">
    <location>
        <begin position="192"/>
        <end position="280"/>
    </location>
</feature>
<dbReference type="STRING" id="27349.A0A0L6V340"/>
<dbReference type="Gene3D" id="2.60.120.260">
    <property type="entry name" value="Galactose-binding domain-like"/>
    <property type="match status" value="1"/>
</dbReference>
<keyword evidence="3" id="KW-1185">Reference proteome</keyword>
<evidence type="ECO:0000313" key="2">
    <source>
        <dbReference type="EMBL" id="KNZ55164.1"/>
    </source>
</evidence>
<proteinExistence type="predicted"/>
<evidence type="ECO:0000259" key="1">
    <source>
        <dbReference type="Pfam" id="PF07738"/>
    </source>
</evidence>
<sequence>MATNKLCSCWVDRQGFGWYSKGLWFEESQNREGVLRQHWEGNSTLGKLKEPIHYKSWWCLHKSAMLVSGISVVRFISCISRLSSCFCYDKVVEGVGYCFGVHLNCKGPGKLAPSRSHCDQQKIEIALKSAAKTRILHKSCSNSKSIRINLHQIGNLVIMLYLQDWDWILERSTGTSARKPSNNSICQVGIIICITGITISHVSHKSAYKIQTAPTEFELWGLDFYLEEELDLLLTAAYNIHTSQKIKFFKVSSSNIQYSSWVVVKINSTHGPDLTYIYKI</sequence>
<dbReference type="EMBL" id="LAVV01007669">
    <property type="protein sequence ID" value="KNZ55164.1"/>
    <property type="molecule type" value="Genomic_DNA"/>
</dbReference>
<evidence type="ECO:0000313" key="3">
    <source>
        <dbReference type="Proteomes" id="UP000037035"/>
    </source>
</evidence>
<dbReference type="Proteomes" id="UP000037035">
    <property type="component" value="Unassembled WGS sequence"/>
</dbReference>
<dbReference type="VEuPathDB" id="FungiDB:VP01_2750g4"/>
<dbReference type="InterPro" id="IPR012919">
    <property type="entry name" value="SUN_dom"/>
</dbReference>
<dbReference type="AlphaFoldDB" id="A0A0L6V340"/>